<gene>
    <name evidence="2" type="ORF">F0238_12685</name>
</gene>
<dbReference type="AlphaFoldDB" id="A0AAP6ZKP6"/>
<dbReference type="Proteomes" id="UP000576645">
    <property type="component" value="Unassembled WGS sequence"/>
</dbReference>
<accession>A0AAP6ZKP6</accession>
<keyword evidence="1" id="KW-0812">Transmembrane</keyword>
<proteinExistence type="predicted"/>
<evidence type="ECO:0000313" key="2">
    <source>
        <dbReference type="EMBL" id="NOJ23585.1"/>
    </source>
</evidence>
<protein>
    <submittedName>
        <fullName evidence="2">Uncharacterized protein</fullName>
    </submittedName>
</protein>
<organism evidence="2 3">
    <name type="scientific">Vibrio coralliilyticus</name>
    <dbReference type="NCBI Taxonomy" id="190893"/>
    <lineage>
        <taxon>Bacteria</taxon>
        <taxon>Pseudomonadati</taxon>
        <taxon>Pseudomonadota</taxon>
        <taxon>Gammaproteobacteria</taxon>
        <taxon>Vibrionales</taxon>
        <taxon>Vibrionaceae</taxon>
        <taxon>Vibrio</taxon>
    </lineage>
</organism>
<dbReference type="EMBL" id="VTXP01000005">
    <property type="protein sequence ID" value="NOJ23585.1"/>
    <property type="molecule type" value="Genomic_DNA"/>
</dbReference>
<name>A0AAP6ZKP6_9VIBR</name>
<sequence length="212" mass="24138">MVSPANTKNHENYNPLFEKLVIATPQNSKERLIGMLAYSDYKEEKYQWKEQYRKANSVDMVPSEAVQAFLLAYHDGKLDKLRNDAEEMLYVFAEHYAEGVSKEASRLALNDALLKEIRTHNNRNYAGIKKRNASVVMQLEKSYDGWWKAGFKGALGSSIFAFGALVASILFSIANPDTNYGRLVKFVIGQQEFLILHKNDCKLKSADEECIE</sequence>
<comment type="caution">
    <text evidence="2">The sequence shown here is derived from an EMBL/GenBank/DDBJ whole genome shotgun (WGS) entry which is preliminary data.</text>
</comment>
<feature type="transmembrane region" description="Helical" evidence="1">
    <location>
        <begin position="154"/>
        <end position="174"/>
    </location>
</feature>
<keyword evidence="1" id="KW-1133">Transmembrane helix</keyword>
<keyword evidence="1" id="KW-0472">Membrane</keyword>
<evidence type="ECO:0000313" key="3">
    <source>
        <dbReference type="Proteomes" id="UP000576645"/>
    </source>
</evidence>
<dbReference type="RefSeq" id="WP_171352810.1">
    <property type="nucleotide sequence ID" value="NZ_VTXP01000005.1"/>
</dbReference>
<evidence type="ECO:0000256" key="1">
    <source>
        <dbReference type="SAM" id="Phobius"/>
    </source>
</evidence>
<reference evidence="2 3" key="1">
    <citation type="submission" date="2019-09" db="EMBL/GenBank/DDBJ databases">
        <title>Draft genome sequencing and comparative genomics of hatchery-associated Vibrios.</title>
        <authorList>
            <person name="Kehlet-Delgado H."/>
            <person name="Mueller R.S."/>
        </authorList>
    </citation>
    <scope>NUCLEOTIDE SEQUENCE [LARGE SCALE GENOMIC DNA]</scope>
    <source>
        <strain evidence="2 3">09-121-3</strain>
    </source>
</reference>